<dbReference type="GO" id="GO:0008010">
    <property type="term" value="F:structural constituent of chitin-based larval cuticle"/>
    <property type="evidence" value="ECO:0007669"/>
    <property type="project" value="TreeGrafter"/>
</dbReference>
<evidence type="ECO:0000313" key="6">
    <source>
        <dbReference type="Proteomes" id="UP001231518"/>
    </source>
</evidence>
<organism evidence="5 6">
    <name type="scientific">Mythimna separata</name>
    <name type="common">Oriental armyworm</name>
    <name type="synonym">Pseudaletia separata</name>
    <dbReference type="NCBI Taxonomy" id="271217"/>
    <lineage>
        <taxon>Eukaryota</taxon>
        <taxon>Metazoa</taxon>
        <taxon>Ecdysozoa</taxon>
        <taxon>Arthropoda</taxon>
        <taxon>Hexapoda</taxon>
        <taxon>Insecta</taxon>
        <taxon>Pterygota</taxon>
        <taxon>Neoptera</taxon>
        <taxon>Endopterygota</taxon>
        <taxon>Lepidoptera</taxon>
        <taxon>Glossata</taxon>
        <taxon>Ditrysia</taxon>
        <taxon>Noctuoidea</taxon>
        <taxon>Noctuidae</taxon>
        <taxon>Noctuinae</taxon>
        <taxon>Hadenini</taxon>
        <taxon>Mythimna</taxon>
    </lineage>
</organism>
<accession>A0AAD7YYP9</accession>
<sequence length="131" mass="14373">MQSIWYQLHSSHRTKPIKMKSMILVALALVAVAVAAPVEDYTPVEIVRSKFDSQPDGAYSFGYETADGSVREETGEVVEALDEENKPHNVVVVKGFYSYVNADGTLETIKYKADSLGYSAEGPSIPKVESQ</sequence>
<evidence type="ECO:0000256" key="2">
    <source>
        <dbReference type="ARBA" id="ARBA00022729"/>
    </source>
</evidence>
<evidence type="ECO:0000256" key="3">
    <source>
        <dbReference type="PROSITE-ProRule" id="PRU00497"/>
    </source>
</evidence>
<feature type="signal peptide" evidence="4">
    <location>
        <begin position="1"/>
        <end position="35"/>
    </location>
</feature>
<comment type="caution">
    <text evidence="5">The sequence shown here is derived from an EMBL/GenBank/DDBJ whole genome shotgun (WGS) entry which is preliminary data.</text>
</comment>
<dbReference type="AlphaFoldDB" id="A0AAD7YYP9"/>
<dbReference type="PROSITE" id="PS51155">
    <property type="entry name" value="CHIT_BIND_RR_2"/>
    <property type="match status" value="1"/>
</dbReference>
<keyword evidence="1 3" id="KW-0193">Cuticle</keyword>
<dbReference type="InterPro" id="IPR031311">
    <property type="entry name" value="CHIT_BIND_RR_consensus"/>
</dbReference>
<reference evidence="5" key="1">
    <citation type="submission" date="2023-03" db="EMBL/GenBank/DDBJ databases">
        <title>Chromosome-level genomes of two armyworms, Mythimna separata and Mythimna loreyi, provide insights into the biosynthesis and reception of sex pheromones.</title>
        <authorList>
            <person name="Zhao H."/>
        </authorList>
    </citation>
    <scope>NUCLEOTIDE SEQUENCE</scope>
    <source>
        <strain evidence="5">BeijingLab</strain>
        <tissue evidence="5">Pupa</tissue>
    </source>
</reference>
<proteinExistence type="predicted"/>
<dbReference type="Proteomes" id="UP001231518">
    <property type="component" value="Chromosome 6"/>
</dbReference>
<name>A0AAD7YYP9_MYTSE</name>
<dbReference type="GO" id="GO:0062129">
    <property type="term" value="C:chitin-based extracellular matrix"/>
    <property type="evidence" value="ECO:0007669"/>
    <property type="project" value="TreeGrafter"/>
</dbReference>
<protein>
    <submittedName>
        <fullName evidence="5">Uncharacterized protein</fullName>
    </submittedName>
</protein>
<keyword evidence="2 4" id="KW-0732">Signal</keyword>
<keyword evidence="6" id="KW-1185">Reference proteome</keyword>
<dbReference type="EMBL" id="JARGEI010000004">
    <property type="protein sequence ID" value="KAJ8732731.1"/>
    <property type="molecule type" value="Genomic_DNA"/>
</dbReference>
<dbReference type="PRINTS" id="PR00947">
    <property type="entry name" value="CUTICLE"/>
</dbReference>
<evidence type="ECO:0000313" key="5">
    <source>
        <dbReference type="EMBL" id="KAJ8732731.1"/>
    </source>
</evidence>
<dbReference type="Pfam" id="PF00379">
    <property type="entry name" value="Chitin_bind_4"/>
    <property type="match status" value="1"/>
</dbReference>
<dbReference type="PANTHER" id="PTHR10380">
    <property type="entry name" value="CUTICLE PROTEIN"/>
    <property type="match status" value="1"/>
</dbReference>
<evidence type="ECO:0000256" key="4">
    <source>
        <dbReference type="SAM" id="SignalP"/>
    </source>
</evidence>
<evidence type="ECO:0000256" key="1">
    <source>
        <dbReference type="ARBA" id="ARBA00022460"/>
    </source>
</evidence>
<dbReference type="InterPro" id="IPR050468">
    <property type="entry name" value="Cuticle_Struct_Prot"/>
</dbReference>
<dbReference type="InterPro" id="IPR000618">
    <property type="entry name" value="Insect_cuticle"/>
</dbReference>
<feature type="chain" id="PRO_5041996887" evidence="4">
    <location>
        <begin position="36"/>
        <end position="131"/>
    </location>
</feature>
<dbReference type="PROSITE" id="PS00233">
    <property type="entry name" value="CHIT_BIND_RR_1"/>
    <property type="match status" value="1"/>
</dbReference>
<dbReference type="PANTHER" id="PTHR10380:SF192">
    <property type="entry name" value="GEO02312P1"/>
    <property type="match status" value="1"/>
</dbReference>
<gene>
    <name evidence="5" type="ORF">PYW07_015330</name>
</gene>